<protein>
    <submittedName>
        <fullName evidence="2">Uncharacterized protein</fullName>
    </submittedName>
</protein>
<dbReference type="InterPro" id="IPR038606">
    <property type="entry name" value="To_sf"/>
</dbReference>
<evidence type="ECO:0000313" key="2">
    <source>
        <dbReference type="EMBL" id="KAJ3650314.1"/>
    </source>
</evidence>
<dbReference type="Proteomes" id="UP001168821">
    <property type="component" value="Unassembled WGS sequence"/>
</dbReference>
<dbReference type="InterPro" id="IPR010562">
    <property type="entry name" value="Haemolymph_juvenile_hormone-bd"/>
</dbReference>
<accession>A0AA38I7L6</accession>
<keyword evidence="3" id="KW-1185">Reference proteome</keyword>
<dbReference type="PANTHER" id="PTHR11008">
    <property type="entry name" value="PROTEIN TAKEOUT-LIKE PROTEIN"/>
    <property type="match status" value="1"/>
</dbReference>
<feature type="chain" id="PRO_5041250485" evidence="1">
    <location>
        <begin position="21"/>
        <end position="282"/>
    </location>
</feature>
<dbReference type="EMBL" id="JALNTZ010000006">
    <property type="protein sequence ID" value="KAJ3650314.1"/>
    <property type="molecule type" value="Genomic_DNA"/>
</dbReference>
<comment type="caution">
    <text evidence="2">The sequence shown here is derived from an EMBL/GenBank/DDBJ whole genome shotgun (WGS) entry which is preliminary data.</text>
</comment>
<keyword evidence="1" id="KW-0732">Signal</keyword>
<dbReference type="SMART" id="SM00700">
    <property type="entry name" value="JHBP"/>
    <property type="match status" value="1"/>
</dbReference>
<proteinExistence type="predicted"/>
<gene>
    <name evidence="2" type="ORF">Zmor_022009</name>
</gene>
<evidence type="ECO:0000256" key="1">
    <source>
        <dbReference type="SAM" id="SignalP"/>
    </source>
</evidence>
<dbReference type="AlphaFoldDB" id="A0AA38I7L6"/>
<evidence type="ECO:0000313" key="3">
    <source>
        <dbReference type="Proteomes" id="UP001168821"/>
    </source>
</evidence>
<reference evidence="2" key="1">
    <citation type="journal article" date="2023" name="G3 (Bethesda)">
        <title>Whole genome assemblies of Zophobas morio and Tenebrio molitor.</title>
        <authorList>
            <person name="Kaur S."/>
            <person name="Stinson S.A."/>
            <person name="diCenzo G.C."/>
        </authorList>
    </citation>
    <scope>NUCLEOTIDE SEQUENCE</scope>
    <source>
        <strain evidence="2">QUZm001</strain>
    </source>
</reference>
<dbReference type="Pfam" id="PF06585">
    <property type="entry name" value="JHBP"/>
    <property type="match status" value="1"/>
</dbReference>
<dbReference type="PANTHER" id="PTHR11008:SF9">
    <property type="entry name" value="PROTEIN TAKEOUT-LIKE PROTEIN"/>
    <property type="match status" value="1"/>
</dbReference>
<dbReference type="Gene3D" id="3.15.10.30">
    <property type="entry name" value="Haemolymph juvenile hormone binding protein"/>
    <property type="match status" value="1"/>
</dbReference>
<sequence length="282" mass="32181">MERPLLVMVFVGLCCAEVTALEIKIPQVPSISTIVNRITNTTFGIVRGGINAVSRTVDRIIDTFGRVEDRLRHLLEEFRKLILRGIPELSIPILDPLHIEKIEFDVVHDAAGLKGNVQDVTVRHISKFVIDDEKFKDLGGLRYKLDLNLTFPRLTIDGFYKLNGLVGDSIPIFGEGEFWLNLIDFKLAISTVIQFDHLKLKLTSLFINIKLRKLENHFDNFMHDEEIGELFNKAISKMAPEAIDLLWPDIKKPIEEQVKNYVNSVFDNATISSLARRLFNVK</sequence>
<feature type="signal peptide" evidence="1">
    <location>
        <begin position="1"/>
        <end position="20"/>
    </location>
</feature>
<organism evidence="2 3">
    <name type="scientific">Zophobas morio</name>
    <dbReference type="NCBI Taxonomy" id="2755281"/>
    <lineage>
        <taxon>Eukaryota</taxon>
        <taxon>Metazoa</taxon>
        <taxon>Ecdysozoa</taxon>
        <taxon>Arthropoda</taxon>
        <taxon>Hexapoda</taxon>
        <taxon>Insecta</taxon>
        <taxon>Pterygota</taxon>
        <taxon>Neoptera</taxon>
        <taxon>Endopterygota</taxon>
        <taxon>Coleoptera</taxon>
        <taxon>Polyphaga</taxon>
        <taxon>Cucujiformia</taxon>
        <taxon>Tenebrionidae</taxon>
        <taxon>Zophobas</taxon>
    </lineage>
</organism>
<name>A0AA38I7L6_9CUCU</name>